<keyword evidence="3 6" id="KW-0812">Transmembrane</keyword>
<dbReference type="OrthoDB" id="9811754at2"/>
<dbReference type="Pfam" id="PF25963">
    <property type="entry name" value="Beta-barrel_AAEA"/>
    <property type="match status" value="1"/>
</dbReference>
<sequence>MSKKKIYLILVALVVISGGALGCYYWYQGAHYVKSDDARIAADQYRVMPQITAKLDQIYVEEGDTLKKDEMIAVQDVSGLDSSSISKAVLRAPIDGTVIKLYSHEQEIASPSTAVAVMVDMSSLYVSTNIEETDIGRIKPGEVVDVTLDAAGGQVIQGKVSNVGQATNSVFSAIPATNTSGNFNKVTQRIPVKIALNIPEGMELIPGTNVEVRIHTP</sequence>
<gene>
    <name evidence="8" type="ORF">DJ90_3937</name>
</gene>
<dbReference type="HOGENOM" id="CLU_018816_11_0_9"/>
<reference evidence="8 9" key="1">
    <citation type="submission" date="2014-04" db="EMBL/GenBank/DDBJ databases">
        <authorList>
            <person name="Bishop-Lilly K.A."/>
            <person name="Broomall S.M."/>
            <person name="Chain P.S."/>
            <person name="Chertkov O."/>
            <person name="Coyne S.R."/>
            <person name="Daligault H.E."/>
            <person name="Davenport K.W."/>
            <person name="Erkkila T."/>
            <person name="Frey K.G."/>
            <person name="Gibbons H.S."/>
            <person name="Gu W."/>
            <person name="Jaissle J."/>
            <person name="Johnson S.L."/>
            <person name="Koroleva G.I."/>
            <person name="Ladner J.T."/>
            <person name="Lo C.-C."/>
            <person name="Minogue T.D."/>
            <person name="Munk C."/>
            <person name="Palacios G.F."/>
            <person name="Redden C.L."/>
            <person name="Rosenzweig C.N."/>
            <person name="Scholz M.B."/>
            <person name="Teshima H."/>
            <person name="Xu Y."/>
        </authorList>
    </citation>
    <scope>NUCLEOTIDE SEQUENCE [LARGE SCALE GENOMIC DNA]</scope>
    <source>
        <strain evidence="8 9">8244</strain>
    </source>
</reference>
<evidence type="ECO:0000313" key="8">
    <source>
        <dbReference type="EMBL" id="KFN07773.1"/>
    </source>
</evidence>
<keyword evidence="4 6" id="KW-1133">Transmembrane helix</keyword>
<name>A0A090ZBG9_PAEMA</name>
<dbReference type="EMBL" id="JMQA01000031">
    <property type="protein sequence ID" value="KFN07773.1"/>
    <property type="molecule type" value="Genomic_DNA"/>
</dbReference>
<dbReference type="AlphaFoldDB" id="A0A090ZBG9"/>
<dbReference type="InterPro" id="IPR050739">
    <property type="entry name" value="MFP"/>
</dbReference>
<dbReference type="InterPro" id="IPR058634">
    <property type="entry name" value="AaeA-lik-b-barrel"/>
</dbReference>
<evidence type="ECO:0000256" key="3">
    <source>
        <dbReference type="ARBA" id="ARBA00022692"/>
    </source>
</evidence>
<dbReference type="PROSITE" id="PS51257">
    <property type="entry name" value="PROKAR_LIPOPROTEIN"/>
    <property type="match status" value="1"/>
</dbReference>
<comment type="similarity">
    <text evidence="2">Belongs to the membrane fusion protein (MFP) (TC 8.A.1) family.</text>
</comment>
<accession>A0A090ZBG9</accession>
<keyword evidence="9" id="KW-1185">Reference proteome</keyword>
<evidence type="ECO:0000259" key="7">
    <source>
        <dbReference type="Pfam" id="PF25963"/>
    </source>
</evidence>
<dbReference type="GeneID" id="77011235"/>
<dbReference type="RefSeq" id="WP_036619451.1">
    <property type="nucleotide sequence ID" value="NZ_JAKOBR010000124.1"/>
</dbReference>
<evidence type="ECO:0000256" key="5">
    <source>
        <dbReference type="ARBA" id="ARBA00023136"/>
    </source>
</evidence>
<dbReference type="Proteomes" id="UP000029278">
    <property type="component" value="Unassembled WGS sequence"/>
</dbReference>
<protein>
    <submittedName>
        <fullName evidence="8">HlyD secretion family protein</fullName>
    </submittedName>
</protein>
<evidence type="ECO:0000256" key="6">
    <source>
        <dbReference type="SAM" id="Phobius"/>
    </source>
</evidence>
<dbReference type="PANTHER" id="PTHR30386">
    <property type="entry name" value="MEMBRANE FUSION SUBUNIT OF EMRAB-TOLC MULTIDRUG EFFLUX PUMP"/>
    <property type="match status" value="1"/>
</dbReference>
<evidence type="ECO:0000313" key="9">
    <source>
        <dbReference type="Proteomes" id="UP000029278"/>
    </source>
</evidence>
<dbReference type="PATRIC" id="fig|44252.3.peg.3766"/>
<dbReference type="Gene3D" id="2.40.30.170">
    <property type="match status" value="1"/>
</dbReference>
<organism evidence="8 9">
    <name type="scientific">Paenibacillus macerans</name>
    <name type="common">Bacillus macerans</name>
    <dbReference type="NCBI Taxonomy" id="44252"/>
    <lineage>
        <taxon>Bacteria</taxon>
        <taxon>Bacillati</taxon>
        <taxon>Bacillota</taxon>
        <taxon>Bacilli</taxon>
        <taxon>Bacillales</taxon>
        <taxon>Paenibacillaceae</taxon>
        <taxon>Paenibacillus</taxon>
    </lineage>
</organism>
<evidence type="ECO:0000256" key="2">
    <source>
        <dbReference type="ARBA" id="ARBA00009477"/>
    </source>
</evidence>
<dbReference type="GO" id="GO:0016020">
    <property type="term" value="C:membrane"/>
    <property type="evidence" value="ECO:0007669"/>
    <property type="project" value="UniProtKB-SubCell"/>
</dbReference>
<keyword evidence="5 6" id="KW-0472">Membrane</keyword>
<feature type="domain" description="p-hydroxybenzoic acid efflux pump subunit AaeA-like beta-barrel" evidence="7">
    <location>
        <begin position="123"/>
        <end position="215"/>
    </location>
</feature>
<proteinExistence type="inferred from homology"/>
<feature type="transmembrane region" description="Helical" evidence="6">
    <location>
        <begin position="7"/>
        <end position="27"/>
    </location>
</feature>
<dbReference type="GO" id="GO:0055085">
    <property type="term" value="P:transmembrane transport"/>
    <property type="evidence" value="ECO:0007669"/>
    <property type="project" value="InterPro"/>
</dbReference>
<evidence type="ECO:0000256" key="1">
    <source>
        <dbReference type="ARBA" id="ARBA00004167"/>
    </source>
</evidence>
<evidence type="ECO:0000256" key="4">
    <source>
        <dbReference type="ARBA" id="ARBA00022989"/>
    </source>
</evidence>
<dbReference type="PANTHER" id="PTHR30386:SF26">
    <property type="entry name" value="TRANSPORT PROTEIN COMB"/>
    <property type="match status" value="1"/>
</dbReference>
<comment type="subcellular location">
    <subcellularLocation>
        <location evidence="1">Membrane</location>
        <topology evidence="1">Single-pass membrane protein</topology>
    </subcellularLocation>
</comment>
<comment type="caution">
    <text evidence="8">The sequence shown here is derived from an EMBL/GenBank/DDBJ whole genome shotgun (WGS) entry which is preliminary data.</text>
</comment>
<dbReference type="STRING" id="44252.DJ90_3937"/>